<reference evidence="3" key="1">
    <citation type="journal article" date="2016" name="Front. Microbiol.">
        <title>Complete Genome Sequence of Clostridium estertheticum DSM 8809, a Microbe Identified in Spoiled Vacuum Packed Beef.</title>
        <authorList>
            <person name="Yu Z."/>
            <person name="Gunn L."/>
            <person name="Brennan E."/>
            <person name="Reid R."/>
            <person name="Wall P.G."/>
            <person name="Gaora O.P."/>
            <person name="Hurley D."/>
            <person name="Bolton D."/>
            <person name="Fanning S."/>
        </authorList>
    </citation>
    <scope>NUCLEOTIDE SEQUENCE [LARGE SCALE GENOMIC DNA]</scope>
    <source>
        <strain evidence="3">DSM 8809</strain>
    </source>
</reference>
<dbReference type="Proteomes" id="UP000182569">
    <property type="component" value="Chromosome"/>
</dbReference>
<dbReference type="Pfam" id="PF21570">
    <property type="entry name" value="ArgZ-like_C_2nd"/>
    <property type="match status" value="1"/>
</dbReference>
<evidence type="ECO:0000313" key="3">
    <source>
        <dbReference type="Proteomes" id="UP000182569"/>
    </source>
</evidence>
<dbReference type="RefSeq" id="WP_071612459.1">
    <property type="nucleotide sequence ID" value="NZ_CP015756.1"/>
</dbReference>
<organism evidence="2 3">
    <name type="scientific">Clostridium estertheticum subsp. estertheticum</name>
    <dbReference type="NCBI Taxonomy" id="1552"/>
    <lineage>
        <taxon>Bacteria</taxon>
        <taxon>Bacillati</taxon>
        <taxon>Bacillota</taxon>
        <taxon>Clostridia</taxon>
        <taxon>Eubacteriales</taxon>
        <taxon>Clostridiaceae</taxon>
        <taxon>Clostridium</taxon>
    </lineage>
</organism>
<keyword evidence="3" id="KW-1185">Reference proteome</keyword>
<dbReference type="InterPro" id="IPR048963">
    <property type="entry name" value="ArgZ/ArgE-like_C_2nd"/>
</dbReference>
<accession>A0A1J0GGS2</accession>
<dbReference type="Gene3D" id="3.40.50.10690">
    <property type="entry name" value="putative lor/sdh protein like domains"/>
    <property type="match status" value="1"/>
</dbReference>
<evidence type="ECO:0000259" key="1">
    <source>
        <dbReference type="Pfam" id="PF21570"/>
    </source>
</evidence>
<dbReference type="STRING" id="1552.A7L45_08850"/>
<dbReference type="EMBL" id="CP015756">
    <property type="protein sequence ID" value="APC40168.1"/>
    <property type="molecule type" value="Genomic_DNA"/>
</dbReference>
<proteinExistence type="predicted"/>
<gene>
    <name evidence="2" type="ORF">A7L45_08850</name>
</gene>
<name>A0A1J0GGS2_9CLOT</name>
<dbReference type="KEGG" id="ceu:A7L45_08850"/>
<evidence type="ECO:0000313" key="2">
    <source>
        <dbReference type="EMBL" id="APC40168.1"/>
    </source>
</evidence>
<protein>
    <submittedName>
        <fullName evidence="2">LOR/SDH bifunctional protein</fullName>
    </submittedName>
</protein>
<dbReference type="AlphaFoldDB" id="A0A1J0GGS2"/>
<dbReference type="OrthoDB" id="5386290at2"/>
<dbReference type="Gene3D" id="2.40.420.10">
    <property type="entry name" value="conserved putative lor/sdh protein from methanococcus maripaludis s2 domain"/>
    <property type="match status" value="1"/>
</dbReference>
<sequence>MGFQLPKFVPPDFSHNVFENAPDVKVGEVKKDGVAPIGFLITSIFPEYFKIKGQWVLPTQTSIECTAVVRDNNTVEIVEFRNLKTHDKVVLGKVKDGSEGVYKHTSGFDNLQSIGTGRSVESSFSRDYKELYELLEYEKQNNGYIVWVLGPAVVFDYDTRAALSVLCSNGYVDSLMAGNAMATHDLEGGLLGTALGQNIYTQESAPMGHYNHLDLINEARRAGSIEALLDEGNIKDGFMKTAMEKKIPIVLAGSIRDDGPLPPVYHDVSCGLDAMKEETDKATVIICLATVLHSVATANLTSSYRVCDGKVRPIYFYCVDISEYAVNQVSVAREYIGIKTIVTNVQDFVVKVQKNLC</sequence>
<feature type="domain" description="Arginine dihydrolase ArgZ/ArgE-like C-terminal second subdomain" evidence="1">
    <location>
        <begin position="135"/>
        <end position="349"/>
    </location>
</feature>